<sequence length="120" mass="13453">MTWDEIVAYLLEFPSTELTTTWNMPAVKAGGVLVAWWRDAPDSPGSVAFKVAPDELEALLGDPDAPYYTIDHFRKFGTNAVLVRPGEADADELRELLTEAWLAVAKPRVRKAWLAEHETR</sequence>
<dbReference type="Pfam" id="PF04237">
    <property type="entry name" value="YjbR"/>
    <property type="match status" value="1"/>
</dbReference>
<protein>
    <recommendedName>
        <fullName evidence="3">MmcQ/YjbR family DNA-binding protein</fullName>
    </recommendedName>
</protein>
<evidence type="ECO:0008006" key="3">
    <source>
        <dbReference type="Google" id="ProtNLM"/>
    </source>
</evidence>
<dbReference type="EMBL" id="VLNT01000001">
    <property type="protein sequence ID" value="TSD68479.1"/>
    <property type="molecule type" value="Genomic_DNA"/>
</dbReference>
<comment type="caution">
    <text evidence="1">The sequence shown here is derived from an EMBL/GenBank/DDBJ whole genome shotgun (WGS) entry which is preliminary data.</text>
</comment>
<dbReference type="Gene3D" id="3.90.1150.30">
    <property type="match status" value="1"/>
</dbReference>
<dbReference type="InterPro" id="IPR038056">
    <property type="entry name" value="YjbR-like_sf"/>
</dbReference>
<dbReference type="SUPFAM" id="SSF142906">
    <property type="entry name" value="YjbR-like"/>
    <property type="match status" value="1"/>
</dbReference>
<evidence type="ECO:0000313" key="1">
    <source>
        <dbReference type="EMBL" id="TSD68479.1"/>
    </source>
</evidence>
<dbReference type="OrthoDB" id="954305at2"/>
<dbReference type="InterPro" id="IPR058532">
    <property type="entry name" value="YjbR/MT2646/Rv2570-like"/>
</dbReference>
<proteinExistence type="predicted"/>
<dbReference type="Proteomes" id="UP000316988">
    <property type="component" value="Unassembled WGS sequence"/>
</dbReference>
<dbReference type="AlphaFoldDB" id="A0A554SQE8"/>
<name>A0A554SQE8_9ACTN</name>
<reference evidence="1 2" key="1">
    <citation type="submission" date="2019-07" db="EMBL/GenBank/DDBJ databases">
        <authorList>
            <person name="Zhao L.H."/>
        </authorList>
    </citation>
    <scope>NUCLEOTIDE SEQUENCE [LARGE SCALE GENOMIC DNA]</scope>
    <source>
        <strain evidence="1 2">Co35</strain>
    </source>
</reference>
<gene>
    <name evidence="1" type="ORF">FNM00_02500</name>
</gene>
<organism evidence="1 2">
    <name type="scientific">Aeromicrobium piscarium</name>
    <dbReference type="NCBI Taxonomy" id="2590901"/>
    <lineage>
        <taxon>Bacteria</taxon>
        <taxon>Bacillati</taxon>
        <taxon>Actinomycetota</taxon>
        <taxon>Actinomycetes</taxon>
        <taxon>Propionibacteriales</taxon>
        <taxon>Nocardioidaceae</taxon>
        <taxon>Aeromicrobium</taxon>
    </lineage>
</organism>
<dbReference type="RefSeq" id="WP_143911420.1">
    <property type="nucleotide sequence ID" value="NZ_VLNT01000001.1"/>
</dbReference>
<evidence type="ECO:0000313" key="2">
    <source>
        <dbReference type="Proteomes" id="UP000316988"/>
    </source>
</evidence>
<accession>A0A554SQE8</accession>
<keyword evidence="2" id="KW-1185">Reference proteome</keyword>